<evidence type="ECO:0000313" key="1">
    <source>
        <dbReference type="EMBL" id="KIG11962.1"/>
    </source>
</evidence>
<comment type="caution">
    <text evidence="1">The sequence shown here is derived from an EMBL/GenBank/DDBJ whole genome shotgun (WGS) entry which is preliminary data.</text>
</comment>
<protein>
    <submittedName>
        <fullName evidence="1">Uncharacterized protein</fullName>
    </submittedName>
</protein>
<evidence type="ECO:0000313" key="2">
    <source>
        <dbReference type="Proteomes" id="UP000031599"/>
    </source>
</evidence>
<dbReference type="RefSeq" id="WP_165704143.1">
    <property type="nucleotide sequence ID" value="NZ_JMCC02000162.1"/>
</dbReference>
<dbReference type="Gene3D" id="3.50.50.60">
    <property type="entry name" value="FAD/NAD(P)-binding domain"/>
    <property type="match status" value="1"/>
</dbReference>
<gene>
    <name evidence="1" type="ORF">DB30_02263</name>
</gene>
<dbReference type="AlphaFoldDB" id="A0A0C2CVQ3"/>
<dbReference type="Gene3D" id="3.30.9.100">
    <property type="match status" value="1"/>
</dbReference>
<proteinExistence type="predicted"/>
<sequence>MLESFVDQGHEPRLGSASSWGAEALGYNDFMFALGDAASAYDPISSQGIYKALPPSAA</sequence>
<accession>A0A0C2CVQ3</accession>
<name>A0A0C2CVQ3_9BACT</name>
<dbReference type="InterPro" id="IPR036188">
    <property type="entry name" value="FAD/NAD-bd_sf"/>
</dbReference>
<dbReference type="EMBL" id="JMCC02000162">
    <property type="protein sequence ID" value="KIG11962.1"/>
    <property type="molecule type" value="Genomic_DNA"/>
</dbReference>
<dbReference type="Proteomes" id="UP000031599">
    <property type="component" value="Unassembled WGS sequence"/>
</dbReference>
<reference evidence="1 2" key="1">
    <citation type="submission" date="2014-12" db="EMBL/GenBank/DDBJ databases">
        <title>Genome assembly of Enhygromyxa salina DSM 15201.</title>
        <authorList>
            <person name="Sharma G."/>
            <person name="Subramanian S."/>
        </authorList>
    </citation>
    <scope>NUCLEOTIDE SEQUENCE [LARGE SCALE GENOMIC DNA]</scope>
    <source>
        <strain evidence="1 2">DSM 15201</strain>
    </source>
</reference>
<organism evidence="1 2">
    <name type="scientific">Enhygromyxa salina</name>
    <dbReference type="NCBI Taxonomy" id="215803"/>
    <lineage>
        <taxon>Bacteria</taxon>
        <taxon>Pseudomonadati</taxon>
        <taxon>Myxococcota</taxon>
        <taxon>Polyangia</taxon>
        <taxon>Nannocystales</taxon>
        <taxon>Nannocystaceae</taxon>
        <taxon>Enhygromyxa</taxon>
    </lineage>
</organism>